<reference evidence="1 2" key="1">
    <citation type="submission" date="2018-03" db="EMBL/GenBank/DDBJ databases">
        <title>Comparative genomics illustrates the genes involved in a hyperalkaliphilic mechanisms of Serpentinomonas isolated from highly-alkaline calcium-rich serpentinized springs.</title>
        <authorList>
            <person name="Suzuki S."/>
            <person name="Ishii S."/>
            <person name="Walworth N."/>
            <person name="Bird L."/>
            <person name="Kuenen J.G."/>
            <person name="Nealson K.H."/>
        </authorList>
    </citation>
    <scope>NUCLEOTIDE SEQUENCE [LARGE SCALE GENOMIC DNA]</scope>
    <source>
        <strain evidence="1 2">P1</strain>
    </source>
</reference>
<dbReference type="AlphaFoldDB" id="A0A2S9K4P2"/>
<protein>
    <submittedName>
        <fullName evidence="1">Uncharacterized protein</fullName>
    </submittedName>
</protein>
<dbReference type="EMBL" id="PVLQ01000030">
    <property type="protein sequence ID" value="PRD65438.1"/>
    <property type="molecule type" value="Genomic_DNA"/>
</dbReference>
<dbReference type="RefSeq" id="WP_105748346.1">
    <property type="nucleotide sequence ID" value="NZ_PVLQ01000030.1"/>
</dbReference>
<evidence type="ECO:0000313" key="2">
    <source>
        <dbReference type="Proteomes" id="UP000238589"/>
    </source>
</evidence>
<dbReference type="Proteomes" id="UP000238589">
    <property type="component" value="Unassembled WGS sequence"/>
</dbReference>
<name>A0A2S9K4P2_9BURK</name>
<gene>
    <name evidence="1" type="ORF">C6P64_09605</name>
</gene>
<organism evidence="1 2">
    <name type="scientific">Malikia granosa</name>
    <dbReference type="NCBI Taxonomy" id="263067"/>
    <lineage>
        <taxon>Bacteria</taxon>
        <taxon>Pseudomonadati</taxon>
        <taxon>Pseudomonadota</taxon>
        <taxon>Betaproteobacteria</taxon>
        <taxon>Burkholderiales</taxon>
        <taxon>Comamonadaceae</taxon>
        <taxon>Malikia</taxon>
    </lineage>
</organism>
<proteinExistence type="predicted"/>
<accession>A0A2S9K4P2</accession>
<dbReference type="PROSITE" id="PS51257">
    <property type="entry name" value="PROKAR_LIPOPROTEIN"/>
    <property type="match status" value="1"/>
</dbReference>
<evidence type="ECO:0000313" key="1">
    <source>
        <dbReference type="EMBL" id="PRD65438.1"/>
    </source>
</evidence>
<sequence length="555" mass="57683">MEFRFNQTLKMLAVAGVIGSLAACGGGGGGGSPVITPPAEVITAPYKYVFSFVNALDGKPITDALTIQFTGASITSGEVLDSNNKVIKVGDSFTTTNGLFAAAANFNGTEDVFTILGGNLAKGWNTSGVQILGVASKQGEQVVTIKLNKIGNAAAIQADSTLGIGMVASSTTAAAGGALPAVTLTTTDKTVTNAENKAESVGTATITIPAGTVARDANNVPASGTLSLTVTKYANSDVDALAAFPGGFTPNAQLSNGTTTSGNFVTGGFAQFNITDAAGKAIKKFDTPIQLTIDLPKTSKNPTTGATIKAGDTYPVWSFDEATGKWVFEADGQVREKTPVDANNFEVVFNSTHLSYWNLDYFESANCTGTVNIARNPAGDTRPLNVDIVGVEGSRFYRALYGVTDSALTLAYSPRINVNVTVKDSKGNVVGSATNQNLCTGVTVNTQLPTVTYATLQTNVTESCRDGVTGKRAVPTYVYFYDNSMYRGGYYATGTSTIGSIESGTNGTLWVWNRFINQWQTSSVAVTAPTTTRNINFPNLDCATGSVTGSVTGAQ</sequence>
<keyword evidence="2" id="KW-1185">Reference proteome</keyword>
<comment type="caution">
    <text evidence="1">The sequence shown here is derived from an EMBL/GenBank/DDBJ whole genome shotgun (WGS) entry which is preliminary data.</text>
</comment>